<name>A0A2S0NK48_9MOLU</name>
<sequence>MKKLLTLLGSVGMVAATAATVVACNKPKEETFDATIKAGAEGKINVLDADIAKFENFGIKDLDADSAKIVGDVKFVPRVGDVLAHITFKGKAEGKAKIVLEGSEKKATKDTTTPVKKDIKTFTVKVEKAEAPTIKNLNDFKMAAPQVGDVKTEVATKIQTALATFAPGVAAANYDLAWSKATANAELNETVTITAKKDEASAKLITGSKVLTTVAKHTAKDLKDFTMEAPKVGDVKTAVATKIQEELAKFVPGVAAANYDLAWSKATANAELNETVTITAKKDEASAKLITGSKVLTTVAKS</sequence>
<proteinExistence type="predicted"/>
<dbReference type="PROSITE" id="PS51257">
    <property type="entry name" value="PROKAR_LIPOPROTEIN"/>
    <property type="match status" value="1"/>
</dbReference>
<dbReference type="NCBIfam" id="NF045726">
    <property type="entry name" value="XXplasma_LP"/>
    <property type="match status" value="1"/>
</dbReference>
<dbReference type="RefSeq" id="WP_303661981.1">
    <property type="nucleotide sequence ID" value="NZ_CP027019.1"/>
</dbReference>
<keyword evidence="1" id="KW-0732">Signal</keyword>
<dbReference type="AlphaFoldDB" id="A0A2S0NK48"/>
<protein>
    <recommendedName>
        <fullName evidence="4">Lipoprotein</fullName>
    </recommendedName>
</protein>
<gene>
    <name evidence="2" type="ORF">C5T88_02235</name>
</gene>
<evidence type="ECO:0008006" key="4">
    <source>
        <dbReference type="Google" id="ProtNLM"/>
    </source>
</evidence>
<dbReference type="Proteomes" id="UP000239250">
    <property type="component" value="Chromosome"/>
</dbReference>
<accession>A0A2S0NK48</accession>
<evidence type="ECO:0000313" key="2">
    <source>
        <dbReference type="EMBL" id="AVP49393.1"/>
    </source>
</evidence>
<evidence type="ECO:0000313" key="3">
    <source>
        <dbReference type="Proteomes" id="UP000239250"/>
    </source>
</evidence>
<reference evidence="3" key="1">
    <citation type="submission" date="2018-02" db="EMBL/GenBank/DDBJ databases">
        <title>Firefly genomes illuminate parallel origins of bioluminescence in beetles.</title>
        <authorList>
            <person name="Fallon T.R."/>
            <person name="Lower S.E.S."/>
            <person name="Behringer M."/>
            <person name="Weng J.-K."/>
        </authorList>
    </citation>
    <scope>NUCLEOTIDE SEQUENCE [LARGE SCALE GENOMIC DNA]</scope>
</reference>
<dbReference type="NCBIfam" id="NF038029">
    <property type="entry name" value="LP_plasma"/>
    <property type="match status" value="1"/>
</dbReference>
<dbReference type="InterPro" id="IPR054816">
    <property type="entry name" value="Lipoprotein_mollicutes-type_CS"/>
</dbReference>
<dbReference type="Pfam" id="PF05215">
    <property type="entry name" value="Spiralin"/>
    <property type="match status" value="2"/>
</dbReference>
<evidence type="ECO:0000256" key="1">
    <source>
        <dbReference type="SAM" id="SignalP"/>
    </source>
</evidence>
<dbReference type="InterPro" id="IPR007880">
    <property type="entry name" value="Spiralin"/>
</dbReference>
<feature type="chain" id="PRO_5015676172" description="Lipoprotein" evidence="1">
    <location>
        <begin position="19"/>
        <end position="302"/>
    </location>
</feature>
<feature type="signal peptide" evidence="1">
    <location>
        <begin position="1"/>
        <end position="18"/>
    </location>
</feature>
<organism evidence="2 3">
    <name type="scientific">Williamsoniiplasma luminosum</name>
    <dbReference type="NCBI Taxonomy" id="214888"/>
    <lineage>
        <taxon>Bacteria</taxon>
        <taxon>Bacillati</taxon>
        <taxon>Mycoplasmatota</taxon>
        <taxon>Mollicutes</taxon>
        <taxon>Entomoplasmatales</taxon>
        <taxon>Williamsoniiplasma</taxon>
    </lineage>
</organism>
<dbReference type="EMBL" id="CP027019">
    <property type="protein sequence ID" value="AVP49393.1"/>
    <property type="molecule type" value="Genomic_DNA"/>
</dbReference>
<dbReference type="GO" id="GO:0016020">
    <property type="term" value="C:membrane"/>
    <property type="evidence" value="ECO:0007669"/>
    <property type="project" value="InterPro"/>
</dbReference>